<dbReference type="Proteomes" id="UP001196413">
    <property type="component" value="Unassembled WGS sequence"/>
</dbReference>
<comment type="function">
    <text evidence="1">Substrate recognition and binding subunit of the essential mitochondrial processing protease (MPP), which cleaves the mitochondrial sequence off newly imported precursors proteins.</text>
</comment>
<dbReference type="GO" id="GO:0046872">
    <property type="term" value="F:metal ion binding"/>
    <property type="evidence" value="ECO:0007669"/>
    <property type="project" value="InterPro"/>
</dbReference>
<feature type="domain" description="Peptidase M16 C-terminal" evidence="3">
    <location>
        <begin position="132"/>
        <end position="184"/>
    </location>
</feature>
<dbReference type="InterPro" id="IPR011249">
    <property type="entry name" value="Metalloenz_LuxS/M16"/>
</dbReference>
<reference evidence="4" key="1">
    <citation type="submission" date="2021-06" db="EMBL/GenBank/DDBJ databases">
        <title>Parelaphostrongylus tenuis whole genome reference sequence.</title>
        <authorList>
            <person name="Garwood T.J."/>
            <person name="Larsen P.A."/>
            <person name="Fountain-Jones N.M."/>
            <person name="Garbe J.R."/>
            <person name="Macchietto M.G."/>
            <person name="Kania S.A."/>
            <person name="Gerhold R.W."/>
            <person name="Richards J.E."/>
            <person name="Wolf T.M."/>
        </authorList>
    </citation>
    <scope>NUCLEOTIDE SEQUENCE</scope>
    <source>
        <strain evidence="4">MNPRO001-30</strain>
        <tissue evidence="4">Meninges</tissue>
    </source>
</reference>
<comment type="similarity">
    <text evidence="2">Belongs to the peptidase M16 family.</text>
</comment>
<dbReference type="GO" id="GO:0006627">
    <property type="term" value="P:protein processing involved in protein targeting to mitochondrion"/>
    <property type="evidence" value="ECO:0007669"/>
    <property type="project" value="TreeGrafter"/>
</dbReference>
<gene>
    <name evidence="4" type="ORF">KIN20_032603</name>
</gene>
<protein>
    <recommendedName>
        <fullName evidence="3">Peptidase M16 C-terminal domain-containing protein</fullName>
    </recommendedName>
</protein>
<dbReference type="Pfam" id="PF05193">
    <property type="entry name" value="Peptidase_M16_C"/>
    <property type="match status" value="1"/>
</dbReference>
<evidence type="ECO:0000313" key="4">
    <source>
        <dbReference type="EMBL" id="KAJ1370800.1"/>
    </source>
</evidence>
<evidence type="ECO:0000259" key="3">
    <source>
        <dbReference type="Pfam" id="PF05193"/>
    </source>
</evidence>
<dbReference type="Gene3D" id="3.30.830.10">
    <property type="entry name" value="Metalloenzyme, LuxS/M16 peptidase-like"/>
    <property type="match status" value="1"/>
</dbReference>
<evidence type="ECO:0000313" key="5">
    <source>
        <dbReference type="Proteomes" id="UP001196413"/>
    </source>
</evidence>
<organism evidence="4 5">
    <name type="scientific">Parelaphostrongylus tenuis</name>
    <name type="common">Meningeal worm</name>
    <dbReference type="NCBI Taxonomy" id="148309"/>
    <lineage>
        <taxon>Eukaryota</taxon>
        <taxon>Metazoa</taxon>
        <taxon>Ecdysozoa</taxon>
        <taxon>Nematoda</taxon>
        <taxon>Chromadorea</taxon>
        <taxon>Rhabditida</taxon>
        <taxon>Rhabditina</taxon>
        <taxon>Rhabditomorpha</taxon>
        <taxon>Strongyloidea</taxon>
        <taxon>Metastrongylidae</taxon>
        <taxon>Parelaphostrongylus</taxon>
    </lineage>
</organism>
<dbReference type="AlphaFoldDB" id="A0AAD5R7E0"/>
<dbReference type="InterPro" id="IPR007863">
    <property type="entry name" value="Peptidase_M16_C"/>
</dbReference>
<dbReference type="PANTHER" id="PTHR11851:SF49">
    <property type="entry name" value="MITOCHONDRIAL-PROCESSING PEPTIDASE SUBUNIT ALPHA"/>
    <property type="match status" value="1"/>
</dbReference>
<evidence type="ECO:0000256" key="1">
    <source>
        <dbReference type="ARBA" id="ARBA00002123"/>
    </source>
</evidence>
<keyword evidence="5" id="KW-1185">Reference proteome</keyword>
<name>A0AAD5R7E0_PARTN</name>
<dbReference type="SUPFAM" id="SSF63411">
    <property type="entry name" value="LuxS/MPP-like metallohydrolase"/>
    <property type="match status" value="1"/>
</dbReference>
<accession>A0AAD5R7E0</accession>
<dbReference type="PANTHER" id="PTHR11851">
    <property type="entry name" value="METALLOPROTEASE"/>
    <property type="match status" value="1"/>
</dbReference>
<evidence type="ECO:0000256" key="2">
    <source>
        <dbReference type="ARBA" id="ARBA00007261"/>
    </source>
</evidence>
<sequence length="206" mass="22617">MRYQNFSIGDGNHAPQRLVVAGVGVDHADLVSAVERHFQSGSSAWEENPNLLLVTYPVRWGEHVSALSLRGPSLAGRRRRFGAYAAIAGRQAFACPRHAQYSAFLCRDPDLIAFCTPMQLGGESSFSSGGPGKGMYSRLYTEVMNRCHWIYGATSYNHSYADAGLFCVHASSDPERINDVLTVTWISSSVCPKVLEKRNRSGQKSS</sequence>
<comment type="caution">
    <text evidence="4">The sequence shown here is derived from an EMBL/GenBank/DDBJ whole genome shotgun (WGS) entry which is preliminary data.</text>
</comment>
<dbReference type="InterPro" id="IPR050361">
    <property type="entry name" value="MPP/UQCRC_Complex"/>
</dbReference>
<dbReference type="EMBL" id="JAHQIW010006862">
    <property type="protein sequence ID" value="KAJ1370800.1"/>
    <property type="molecule type" value="Genomic_DNA"/>
</dbReference>
<proteinExistence type="inferred from homology"/>
<dbReference type="GO" id="GO:0005739">
    <property type="term" value="C:mitochondrion"/>
    <property type="evidence" value="ECO:0007669"/>
    <property type="project" value="TreeGrafter"/>
</dbReference>